<sequence>MELTEARVLALRRALDDSVKIYQDGQNAARRSNGTHVRRPLTVIFRSKSAALLDISNAEPPPGPLHVTIDESMIGDSLSSSPADSVDSGVSASSESSVAANGAESMPGRIRQRSMSECYSYGHAPQLKGILKRRPKMCRSVSESYQEEDEEAAGERQNRIAAARRYTVDDEEDTPDSLAVSEAVSQTSLDADGNERPSKKRVSFNERVQERCFRPNSSILGQRKKNQKKHRKRQNSGDSTTTVSSEDEGAAIYRTLATQPPLPPAVKPRFFVGIVDTEDEDFQPATNTDQLLTTTTITSSRPTLQDMDNTIQDMDETIQDMDENIQDNGAPFDSNNNDSGGGSIDGQDFLTSEEPQPRSTKEPRKDSGLDFEGGDDLTQTEEEGVSEPDSPHPHWVSKNRVLAGKSTQQERKCSGDSGMSDDDVFAIIAEE</sequence>
<dbReference type="WBParaSite" id="PSAMB.scaffold8307size6369.g31224.t1">
    <property type="protein sequence ID" value="PSAMB.scaffold8307size6369.g31224.t1"/>
    <property type="gene ID" value="PSAMB.scaffold8307size6369.g31224"/>
</dbReference>
<feature type="compositionally biased region" description="Acidic residues" evidence="1">
    <location>
        <begin position="372"/>
        <end position="386"/>
    </location>
</feature>
<reference evidence="3" key="1">
    <citation type="submission" date="2022-11" db="UniProtKB">
        <authorList>
            <consortium name="WormBaseParasite"/>
        </authorList>
    </citation>
    <scope>IDENTIFICATION</scope>
</reference>
<protein>
    <submittedName>
        <fullName evidence="3">Uncharacterized protein</fullName>
    </submittedName>
</protein>
<evidence type="ECO:0000313" key="2">
    <source>
        <dbReference type="Proteomes" id="UP000887566"/>
    </source>
</evidence>
<name>A0A914XJ13_9BILA</name>
<dbReference type="Proteomes" id="UP000887566">
    <property type="component" value="Unplaced"/>
</dbReference>
<feature type="compositionally biased region" description="Basic and acidic residues" evidence="1">
    <location>
        <begin position="355"/>
        <end position="368"/>
    </location>
</feature>
<accession>A0A914XJ13</accession>
<organism evidence="2 3">
    <name type="scientific">Plectus sambesii</name>
    <dbReference type="NCBI Taxonomy" id="2011161"/>
    <lineage>
        <taxon>Eukaryota</taxon>
        <taxon>Metazoa</taxon>
        <taxon>Ecdysozoa</taxon>
        <taxon>Nematoda</taxon>
        <taxon>Chromadorea</taxon>
        <taxon>Plectida</taxon>
        <taxon>Plectina</taxon>
        <taxon>Plectoidea</taxon>
        <taxon>Plectidae</taxon>
        <taxon>Plectus</taxon>
    </lineage>
</organism>
<feature type="region of interest" description="Disordered" evidence="1">
    <location>
        <begin position="76"/>
        <end position="109"/>
    </location>
</feature>
<evidence type="ECO:0000313" key="3">
    <source>
        <dbReference type="WBParaSite" id="PSAMB.scaffold8307size6369.g31224.t1"/>
    </source>
</evidence>
<feature type="compositionally biased region" description="Basic residues" evidence="1">
    <location>
        <begin position="222"/>
        <end position="234"/>
    </location>
</feature>
<feature type="compositionally biased region" description="Basic and acidic residues" evidence="1">
    <location>
        <begin position="193"/>
        <end position="213"/>
    </location>
</feature>
<feature type="region of interest" description="Disordered" evidence="1">
    <location>
        <begin position="165"/>
        <end position="246"/>
    </location>
</feature>
<proteinExistence type="predicted"/>
<keyword evidence="2" id="KW-1185">Reference proteome</keyword>
<feature type="compositionally biased region" description="Low complexity" evidence="1">
    <location>
        <begin position="76"/>
        <end position="105"/>
    </location>
</feature>
<feature type="region of interest" description="Disordered" evidence="1">
    <location>
        <begin position="324"/>
        <end position="423"/>
    </location>
</feature>
<evidence type="ECO:0000256" key="1">
    <source>
        <dbReference type="SAM" id="MobiDB-lite"/>
    </source>
</evidence>
<dbReference type="AlphaFoldDB" id="A0A914XJ13"/>